<name>A0A8H4UDU3_9HYPO</name>
<accession>A0A8H4UDU3</accession>
<feature type="domain" description="Heterokaryon incompatibility" evidence="2">
    <location>
        <begin position="192"/>
        <end position="381"/>
    </location>
</feature>
<feature type="compositionally biased region" description="Polar residues" evidence="1">
    <location>
        <begin position="326"/>
        <end position="344"/>
    </location>
</feature>
<dbReference type="InterPro" id="IPR010730">
    <property type="entry name" value="HET"/>
</dbReference>
<dbReference type="Pfam" id="PF06985">
    <property type="entry name" value="HET"/>
    <property type="match status" value="1"/>
</dbReference>
<evidence type="ECO:0000313" key="4">
    <source>
        <dbReference type="Proteomes" id="UP000635477"/>
    </source>
</evidence>
<organism evidence="3 4">
    <name type="scientific">Fusarium zealandicum</name>
    <dbReference type="NCBI Taxonomy" id="1053134"/>
    <lineage>
        <taxon>Eukaryota</taxon>
        <taxon>Fungi</taxon>
        <taxon>Dikarya</taxon>
        <taxon>Ascomycota</taxon>
        <taxon>Pezizomycotina</taxon>
        <taxon>Sordariomycetes</taxon>
        <taxon>Hypocreomycetidae</taxon>
        <taxon>Hypocreales</taxon>
        <taxon>Nectriaceae</taxon>
        <taxon>Fusarium</taxon>
        <taxon>Fusarium staphyleae species complex</taxon>
    </lineage>
</organism>
<dbReference type="AlphaFoldDB" id="A0A8H4UDU3"/>
<sequence length="702" mass="79181">MFRNSATYGPHHKDSASITTAAKNGCRICYTLDKCHLDDTSLPLEYDFEWSSQWRPHWMISFYEGDDRSKAKEDARFRRQDMEIFVHVSEATGTPLGYDEFLNSVSLDLETDPCRVRRDIPTLRDIPDSTGHESVAKIAKMWLQNCKENHSCDEVCGPRETGWYPERLIKVGNAEQPPRLVLRDDVHEKGGYATLSHCWGDNPEFLTLSSTNLDDLCQEIHLEKLAASFRDAIITCQRLEIPYIWIDCLCIIQSGPGSKSDWLSHSEEMDQIYLNCEVNIAIDVSSNPHEGAFRSRDPTFLQDCYVWTRFHAPEALEAPEKESNTDNDSTGENGGDSSELQDQQPGCQPGPIYLCAIFSPVDFHCSRLDLPLSKRAWVFQERLLSPRTLHFVEDRISWECETKRTLSEYLGDSEAGKEGEGFDCRFQFEYNILKRGQKGRLSDFHADLISPYTERELRYPDKDKLVAFAAAARRCSTWFNGDYCAGIYRETMPWALLWETLPYKLKAKSTNYRAPSWSWASVDGRIAIHLDEIGETAMATVDDVSVDPVDPANQFGQVKSASLTMTGPLASLKALTNNKAEEPDCPTEPLPPARRYHNMTSVLGRSFRVQPDDGNVSILEQGGVGALEEWVTSLNEGFLLAVGEFPTPFILFQSSSTTGGLVLDRLDDGNYIRVGYWEGGEGFVDHHAGGASRFQTETVTII</sequence>
<dbReference type="Proteomes" id="UP000635477">
    <property type="component" value="Unassembled WGS sequence"/>
</dbReference>
<protein>
    <recommendedName>
        <fullName evidence="2">Heterokaryon incompatibility domain-containing protein</fullName>
    </recommendedName>
</protein>
<evidence type="ECO:0000259" key="2">
    <source>
        <dbReference type="Pfam" id="PF06985"/>
    </source>
</evidence>
<evidence type="ECO:0000313" key="3">
    <source>
        <dbReference type="EMBL" id="KAF4974570.1"/>
    </source>
</evidence>
<gene>
    <name evidence="3" type="ORF">FZEAL_8542</name>
</gene>
<feature type="region of interest" description="Disordered" evidence="1">
    <location>
        <begin position="317"/>
        <end position="344"/>
    </location>
</feature>
<dbReference type="PANTHER" id="PTHR33112:SF16">
    <property type="entry name" value="HETEROKARYON INCOMPATIBILITY DOMAIN-CONTAINING PROTEIN"/>
    <property type="match status" value="1"/>
</dbReference>
<keyword evidence="4" id="KW-1185">Reference proteome</keyword>
<reference evidence="3" key="1">
    <citation type="journal article" date="2020" name="BMC Genomics">
        <title>Correction to: Identification and distribution of gene clusters required for synthesis of sphingolipid metabolism inhibitors in diverse species of the filamentous fungus Fusarium.</title>
        <authorList>
            <person name="Kim H.S."/>
            <person name="Lohmar J.M."/>
            <person name="Busman M."/>
            <person name="Brown D.W."/>
            <person name="Naumann T.A."/>
            <person name="Divon H.H."/>
            <person name="Lysoe E."/>
            <person name="Uhlig S."/>
            <person name="Proctor R.H."/>
        </authorList>
    </citation>
    <scope>NUCLEOTIDE SEQUENCE</scope>
    <source>
        <strain evidence="3">NRRL 22465</strain>
    </source>
</reference>
<reference evidence="3" key="2">
    <citation type="submission" date="2020-05" db="EMBL/GenBank/DDBJ databases">
        <authorList>
            <person name="Kim H.-S."/>
            <person name="Proctor R.H."/>
            <person name="Brown D.W."/>
        </authorList>
    </citation>
    <scope>NUCLEOTIDE SEQUENCE</scope>
    <source>
        <strain evidence="3">NRRL 22465</strain>
    </source>
</reference>
<dbReference type="PANTHER" id="PTHR33112">
    <property type="entry name" value="DOMAIN PROTEIN, PUTATIVE-RELATED"/>
    <property type="match status" value="1"/>
</dbReference>
<dbReference type="EMBL" id="JABEYC010000729">
    <property type="protein sequence ID" value="KAF4974570.1"/>
    <property type="molecule type" value="Genomic_DNA"/>
</dbReference>
<comment type="caution">
    <text evidence="3">The sequence shown here is derived from an EMBL/GenBank/DDBJ whole genome shotgun (WGS) entry which is preliminary data.</text>
</comment>
<evidence type="ECO:0000256" key="1">
    <source>
        <dbReference type="SAM" id="MobiDB-lite"/>
    </source>
</evidence>
<dbReference type="OrthoDB" id="1862401at2759"/>
<proteinExistence type="predicted"/>